<feature type="non-terminal residue" evidence="1">
    <location>
        <position position="590"/>
    </location>
</feature>
<dbReference type="EMBL" id="CAJNJA010057919">
    <property type="protein sequence ID" value="CAE7863859.1"/>
    <property type="molecule type" value="Genomic_DNA"/>
</dbReference>
<comment type="caution">
    <text evidence="1">The sequence shown here is derived from an EMBL/GenBank/DDBJ whole genome shotgun (WGS) entry which is preliminary data.</text>
</comment>
<proteinExistence type="predicted"/>
<sequence length="590" mass="66756">VPQPQRVGDLAMSLLLTVPYRDLKAKHRNAAWMLYVDDRSWAAPNARQCVQIGCQWREWSDTLGLKENESKDQYHHCTVRGRRQLLAAGVPGDRVTPWPKILGVTLVPASRRKTLGTESDRLQAAAWVLKRVLCLPVPFARRVRFAGVCGVSKAAFGWMCRLPTVGELRSFDWKVALACKSARQADPSLRRIMLGHHASLGFRTAFDQVMALWRCVKNGDALPTRSSDWAKVVYKSMSRLGWSPSDVGWCWRNDAAEVSLDVNQSGFVQVADRFMHLLRESWRRVVYNEQQCTHARKTALTSRNAFTVLSGAAFSWARRLGLDGVTRLLLVTWQRQGLSACVAPPLLAPLLARQQGAHAPYLLPYLYFHEYVSGIGRQWREWSDTLGLKENESKDQYHHRTVRGRRQLLAAGVPGASGSLASVVSVRRPLVGCADPSLRRIMLGHHASLGFRTAFDQVMALWRCVRNGDALPTRSSDWAKVVYKSMSRLGWSPSDVGWCWRNDAAEVSLDVNQSGFVQVADRFMHLLRESWRRVVYNEQQCAHARKTALTSRNAFTVLTGAAYSWARRRRADDDRTCPSAWRQWANNDYG</sequence>
<organism evidence="1 2">
    <name type="scientific">Symbiodinium necroappetens</name>
    <dbReference type="NCBI Taxonomy" id="1628268"/>
    <lineage>
        <taxon>Eukaryota</taxon>
        <taxon>Sar</taxon>
        <taxon>Alveolata</taxon>
        <taxon>Dinophyceae</taxon>
        <taxon>Suessiales</taxon>
        <taxon>Symbiodiniaceae</taxon>
        <taxon>Symbiodinium</taxon>
    </lineage>
</organism>
<gene>
    <name evidence="1" type="primary">Cacna1c</name>
    <name evidence="1" type="ORF">SNEC2469_LOCUS27480</name>
</gene>
<evidence type="ECO:0000313" key="1">
    <source>
        <dbReference type="EMBL" id="CAE7863859.1"/>
    </source>
</evidence>
<name>A0A813AC31_9DINO</name>
<keyword evidence="2" id="KW-1185">Reference proteome</keyword>
<evidence type="ECO:0000313" key="2">
    <source>
        <dbReference type="Proteomes" id="UP000601435"/>
    </source>
</evidence>
<accession>A0A813AC31</accession>
<dbReference type="AlphaFoldDB" id="A0A813AC31"/>
<reference evidence="1" key="1">
    <citation type="submission" date="2021-02" db="EMBL/GenBank/DDBJ databases">
        <authorList>
            <person name="Dougan E. K."/>
            <person name="Rhodes N."/>
            <person name="Thang M."/>
            <person name="Chan C."/>
        </authorList>
    </citation>
    <scope>NUCLEOTIDE SEQUENCE</scope>
</reference>
<dbReference type="Proteomes" id="UP000601435">
    <property type="component" value="Unassembled WGS sequence"/>
</dbReference>
<protein>
    <submittedName>
        <fullName evidence="1">Cacna1c protein</fullName>
    </submittedName>
</protein>